<reference evidence="1" key="1">
    <citation type="submission" date="2014-09" db="EMBL/GenBank/DDBJ databases">
        <authorList>
            <person name="Magalhaes I.L.F."/>
            <person name="Oliveira U."/>
            <person name="Santos F.R."/>
            <person name="Vidigal T.H.D.A."/>
            <person name="Brescovit A.D."/>
            <person name="Santos A.J."/>
        </authorList>
    </citation>
    <scope>NUCLEOTIDE SEQUENCE</scope>
    <source>
        <tissue evidence="1">Shoot tissue taken approximately 20 cm above the soil surface</tissue>
    </source>
</reference>
<reference evidence="1" key="2">
    <citation type="journal article" date="2015" name="Data Brief">
        <title>Shoot transcriptome of the giant reed, Arundo donax.</title>
        <authorList>
            <person name="Barrero R.A."/>
            <person name="Guerrero F.D."/>
            <person name="Moolhuijzen P."/>
            <person name="Goolsby J.A."/>
            <person name="Tidwell J."/>
            <person name="Bellgard S.E."/>
            <person name="Bellgard M.I."/>
        </authorList>
    </citation>
    <scope>NUCLEOTIDE SEQUENCE</scope>
    <source>
        <tissue evidence="1">Shoot tissue taken approximately 20 cm above the soil surface</tissue>
    </source>
</reference>
<protein>
    <submittedName>
        <fullName evidence="1">Uncharacterized protein</fullName>
    </submittedName>
</protein>
<accession>A0A0A9ERJ6</accession>
<dbReference type="EMBL" id="GBRH01197385">
    <property type="protein sequence ID" value="JAE00511.1"/>
    <property type="molecule type" value="Transcribed_RNA"/>
</dbReference>
<name>A0A0A9ERJ6_ARUDO</name>
<organism evidence="1">
    <name type="scientific">Arundo donax</name>
    <name type="common">Giant reed</name>
    <name type="synonym">Donax arundinaceus</name>
    <dbReference type="NCBI Taxonomy" id="35708"/>
    <lineage>
        <taxon>Eukaryota</taxon>
        <taxon>Viridiplantae</taxon>
        <taxon>Streptophyta</taxon>
        <taxon>Embryophyta</taxon>
        <taxon>Tracheophyta</taxon>
        <taxon>Spermatophyta</taxon>
        <taxon>Magnoliopsida</taxon>
        <taxon>Liliopsida</taxon>
        <taxon>Poales</taxon>
        <taxon>Poaceae</taxon>
        <taxon>PACMAD clade</taxon>
        <taxon>Arundinoideae</taxon>
        <taxon>Arundineae</taxon>
        <taxon>Arundo</taxon>
    </lineage>
</organism>
<dbReference type="AlphaFoldDB" id="A0A0A9ERJ6"/>
<proteinExistence type="predicted"/>
<sequence>MLCWEVVAFCSAFWGEETAKYCRVNESNWKYKRVNKSNR</sequence>
<evidence type="ECO:0000313" key="1">
    <source>
        <dbReference type="EMBL" id="JAE00511.1"/>
    </source>
</evidence>